<sequence>MRFLPTFTAILFIWTTLHMVRPADEEGCQNAVNAFRKKAGLGELKEDEQETAHLKKKFIPGTKNCPTKDQLENGVDGFTVTT</sequence>
<gene>
    <name evidence="2" type="primary">Cnig_chr_V.g17209</name>
    <name evidence="2" type="ORF">B9Z55_017209</name>
</gene>
<dbReference type="AlphaFoldDB" id="A0A2G5T822"/>
<evidence type="ECO:0000313" key="3">
    <source>
        <dbReference type="Proteomes" id="UP000230233"/>
    </source>
</evidence>
<feature type="signal peptide" evidence="1">
    <location>
        <begin position="1"/>
        <end position="22"/>
    </location>
</feature>
<organism evidence="2 3">
    <name type="scientific">Caenorhabditis nigoni</name>
    <dbReference type="NCBI Taxonomy" id="1611254"/>
    <lineage>
        <taxon>Eukaryota</taxon>
        <taxon>Metazoa</taxon>
        <taxon>Ecdysozoa</taxon>
        <taxon>Nematoda</taxon>
        <taxon>Chromadorea</taxon>
        <taxon>Rhabditida</taxon>
        <taxon>Rhabditina</taxon>
        <taxon>Rhabditomorpha</taxon>
        <taxon>Rhabditoidea</taxon>
        <taxon>Rhabditidae</taxon>
        <taxon>Peloderinae</taxon>
        <taxon>Caenorhabditis</taxon>
    </lineage>
</organism>
<dbReference type="EMBL" id="PDUG01000005">
    <property type="protein sequence ID" value="PIC23535.1"/>
    <property type="molecule type" value="Genomic_DNA"/>
</dbReference>
<feature type="chain" id="PRO_5013895814" evidence="1">
    <location>
        <begin position="23"/>
        <end position="82"/>
    </location>
</feature>
<name>A0A2G5T822_9PELO</name>
<evidence type="ECO:0000256" key="1">
    <source>
        <dbReference type="SAM" id="SignalP"/>
    </source>
</evidence>
<comment type="caution">
    <text evidence="2">The sequence shown here is derived from an EMBL/GenBank/DDBJ whole genome shotgun (WGS) entry which is preliminary data.</text>
</comment>
<dbReference type="Proteomes" id="UP000230233">
    <property type="component" value="Chromosome V"/>
</dbReference>
<proteinExistence type="predicted"/>
<protein>
    <submittedName>
        <fullName evidence="2">Uncharacterized protein</fullName>
    </submittedName>
</protein>
<evidence type="ECO:0000313" key="2">
    <source>
        <dbReference type="EMBL" id="PIC23535.1"/>
    </source>
</evidence>
<accession>A0A2G5T822</accession>
<keyword evidence="3" id="KW-1185">Reference proteome</keyword>
<reference evidence="3" key="1">
    <citation type="submission" date="2017-10" db="EMBL/GenBank/DDBJ databases">
        <title>Rapid genome shrinkage in a self-fertile nematode reveals novel sperm competition proteins.</title>
        <authorList>
            <person name="Yin D."/>
            <person name="Schwarz E.M."/>
            <person name="Thomas C.G."/>
            <person name="Felde R.L."/>
            <person name="Korf I.F."/>
            <person name="Cutter A.D."/>
            <person name="Schartner C.M."/>
            <person name="Ralston E.J."/>
            <person name="Meyer B.J."/>
            <person name="Haag E.S."/>
        </authorList>
    </citation>
    <scope>NUCLEOTIDE SEQUENCE [LARGE SCALE GENOMIC DNA]</scope>
    <source>
        <strain evidence="3">JU1422</strain>
    </source>
</reference>
<keyword evidence="1" id="KW-0732">Signal</keyword>